<dbReference type="Proteomes" id="UP000027981">
    <property type="component" value="Chromosome"/>
</dbReference>
<dbReference type="STRING" id="1343739.PAP_07810"/>
<protein>
    <recommendedName>
        <fullName evidence="4">Glycosyltransferase 2-like domain-containing protein</fullName>
    </recommendedName>
</protein>
<dbReference type="SUPFAM" id="SSF53448">
    <property type="entry name" value="Nucleotide-diphospho-sugar transferases"/>
    <property type="match status" value="1"/>
</dbReference>
<evidence type="ECO:0000256" key="1">
    <source>
        <dbReference type="ARBA" id="ARBA00022676"/>
    </source>
</evidence>
<proteinExistence type="predicted"/>
<evidence type="ECO:0000256" key="2">
    <source>
        <dbReference type="ARBA" id="ARBA00022679"/>
    </source>
</evidence>
<dbReference type="GO" id="GO:0016757">
    <property type="term" value="F:glycosyltransferase activity"/>
    <property type="evidence" value="ECO:0007669"/>
    <property type="project" value="UniProtKB-KW"/>
</dbReference>
<evidence type="ECO:0000313" key="6">
    <source>
        <dbReference type="Proteomes" id="UP000027981"/>
    </source>
</evidence>
<accession>A0A075LUZ4</accession>
<dbReference type="AlphaFoldDB" id="A0A075LUZ4"/>
<dbReference type="CDD" id="cd06423">
    <property type="entry name" value="CESA_like"/>
    <property type="match status" value="1"/>
</dbReference>
<keyword evidence="3" id="KW-0472">Membrane</keyword>
<dbReference type="InterPro" id="IPR029044">
    <property type="entry name" value="Nucleotide-diphossugar_trans"/>
</dbReference>
<dbReference type="RefSeq" id="WP_048165449.1">
    <property type="nucleotide sequence ID" value="NZ_CP006019.1"/>
</dbReference>
<evidence type="ECO:0000259" key="4">
    <source>
        <dbReference type="Pfam" id="PF00535"/>
    </source>
</evidence>
<feature type="transmembrane region" description="Helical" evidence="3">
    <location>
        <begin position="289"/>
        <end position="309"/>
    </location>
</feature>
<reference evidence="6" key="1">
    <citation type="submission" date="2013-06" db="EMBL/GenBank/DDBJ databases">
        <title>Complete Genome Sequence of Hyperthermophilic Palaeococcus pacificus DY20341T, Isolated from a Deep-Sea Hydrothermal Sediments.</title>
        <authorList>
            <person name="Zeng X."/>
            <person name="Shao Z."/>
        </authorList>
    </citation>
    <scope>NUCLEOTIDE SEQUENCE [LARGE SCALE GENOMIC DNA]</scope>
    <source>
        <strain evidence="6">DY20341</strain>
    </source>
</reference>
<feature type="transmembrane region" description="Helical" evidence="3">
    <location>
        <begin position="6"/>
        <end position="26"/>
    </location>
</feature>
<evidence type="ECO:0000256" key="3">
    <source>
        <dbReference type="SAM" id="Phobius"/>
    </source>
</evidence>
<dbReference type="EMBL" id="CP006019">
    <property type="protein sequence ID" value="AIF69951.1"/>
    <property type="molecule type" value="Genomic_DNA"/>
</dbReference>
<dbReference type="PANTHER" id="PTHR43630:SF1">
    <property type="entry name" value="POLY-BETA-1,6-N-ACETYL-D-GLUCOSAMINE SYNTHASE"/>
    <property type="match status" value="1"/>
</dbReference>
<dbReference type="KEGG" id="ppac:PAP_07810"/>
<gene>
    <name evidence="5" type="ORF">PAP_07810</name>
</gene>
<feature type="domain" description="Glycosyltransferase 2-like" evidence="4">
    <location>
        <begin position="39"/>
        <end position="199"/>
    </location>
</feature>
<organism evidence="5 6">
    <name type="scientific">Palaeococcus pacificus DY20341</name>
    <dbReference type="NCBI Taxonomy" id="1343739"/>
    <lineage>
        <taxon>Archaea</taxon>
        <taxon>Methanobacteriati</taxon>
        <taxon>Methanobacteriota</taxon>
        <taxon>Thermococci</taxon>
        <taxon>Thermococcales</taxon>
        <taxon>Thermococcaceae</taxon>
        <taxon>Palaeococcus</taxon>
    </lineage>
</organism>
<dbReference type="OrthoDB" id="43988at2157"/>
<reference evidence="5 6" key="2">
    <citation type="journal article" date="2015" name="Genome Announc.">
        <title>Complete Genome Sequence of Hyperthermophilic Piezophilic Archaeon Palaeococcus pacificus DY20341T, Isolated from Deep-Sea Hydrothermal Sediments.</title>
        <authorList>
            <person name="Zeng X."/>
            <person name="Jebbar M."/>
            <person name="Shao Z."/>
        </authorList>
    </citation>
    <scope>NUCLEOTIDE SEQUENCE [LARGE SCALE GENOMIC DNA]</scope>
    <source>
        <strain evidence="5 6">DY20341</strain>
    </source>
</reference>
<dbReference type="InterPro" id="IPR001173">
    <property type="entry name" value="Glyco_trans_2-like"/>
</dbReference>
<keyword evidence="3" id="KW-1133">Transmembrane helix</keyword>
<evidence type="ECO:0000313" key="5">
    <source>
        <dbReference type="EMBL" id="AIF69951.1"/>
    </source>
</evidence>
<feature type="transmembrane region" description="Helical" evidence="3">
    <location>
        <begin position="318"/>
        <end position="340"/>
    </location>
</feature>
<dbReference type="HOGENOM" id="CLU_798373_0_0_2"/>
<dbReference type="PANTHER" id="PTHR43630">
    <property type="entry name" value="POLY-BETA-1,6-N-ACETYL-D-GLUCOSAMINE SYNTHASE"/>
    <property type="match status" value="1"/>
</dbReference>
<feature type="transmembrane region" description="Helical" evidence="3">
    <location>
        <begin position="263"/>
        <end position="283"/>
    </location>
</feature>
<keyword evidence="1" id="KW-0328">Glycosyltransferase</keyword>
<dbReference type="Pfam" id="PF00535">
    <property type="entry name" value="Glycos_transf_2"/>
    <property type="match status" value="1"/>
</dbReference>
<keyword evidence="3" id="KW-0812">Transmembrane</keyword>
<name>A0A075LUZ4_9EURY</name>
<dbReference type="GeneID" id="24842663"/>
<keyword evidence="6" id="KW-1185">Reference proteome</keyword>
<dbReference type="eggNOG" id="arCOG01389">
    <property type="taxonomic scope" value="Archaea"/>
</dbReference>
<sequence length="347" mass="39676">MLLKIALAIIVLWDGYFFLNYLISLLNKYITKEWNPFVSILIPAYNEERNIEKAVSSALAQNYENFEVLVIDDGSEDETFEKAIQIKDPRLRVFKMPHGGKAKALNFGLSKANGEVIVTTDADTQLNNNATKELIKRFHDDVVCVGGQVRVLGHSFLERAQDVEHLRIAMFRRAKELEDLSVAPGPISAFRRDALEKIGGFVESKVEDYATTIELKKVGRVVYAPNAKAFTKMPSSIKTLWRQRKRWFLGDLEHFGGGFEKEWFFLLFGDFITLLDIILPIALALSSQWLLLGFFLAFEVLTILVPTLAEGGSLMNAFLFPFFLWFWALFYLTLHIYGYLHVLFSRV</sequence>
<dbReference type="Gene3D" id="3.90.550.10">
    <property type="entry name" value="Spore Coat Polysaccharide Biosynthesis Protein SpsA, Chain A"/>
    <property type="match status" value="1"/>
</dbReference>
<keyword evidence="2" id="KW-0808">Transferase</keyword>